<protein>
    <recommendedName>
        <fullName evidence="9">tRNA-2-methylthio-N(6)-dimethylallyladenosine synthase</fullName>
        <ecNumber evidence="9">2.8.4.3</ecNumber>
    </recommendedName>
</protein>
<dbReference type="EC" id="2.8.4.3" evidence="9"/>
<dbReference type="InterPro" id="IPR007197">
    <property type="entry name" value="rSAM"/>
</dbReference>
<comment type="function">
    <text evidence="2">Catalyzes the methylthiolation of N6-(dimethylallyl)adenosine (i(6)A), leading to the formation of 2-methylthio-N6-(dimethylallyl)adenosine (ms(2)i(6)A) at position 37 in tRNAs that read codons beginning with uridine.</text>
</comment>
<dbReference type="InterPro" id="IPR058240">
    <property type="entry name" value="rSAM_sf"/>
</dbReference>
<dbReference type="PROSITE" id="PS01278">
    <property type="entry name" value="MTTASE_RADICAL"/>
    <property type="match status" value="1"/>
</dbReference>
<dbReference type="Gene3D" id="3.40.50.12160">
    <property type="entry name" value="Methylthiotransferase, N-terminal domain"/>
    <property type="match status" value="1"/>
</dbReference>
<keyword evidence="6" id="KW-0479">Metal-binding</keyword>
<dbReference type="SFLD" id="SFLDG01061">
    <property type="entry name" value="methylthiotransferase"/>
    <property type="match status" value="1"/>
</dbReference>
<dbReference type="InterPro" id="IPR013848">
    <property type="entry name" value="Methylthiotransferase_N"/>
</dbReference>
<evidence type="ECO:0000256" key="4">
    <source>
        <dbReference type="ARBA" id="ARBA00022679"/>
    </source>
</evidence>
<evidence type="ECO:0000256" key="1">
    <source>
        <dbReference type="ARBA" id="ARBA00001966"/>
    </source>
</evidence>
<dbReference type="PANTHER" id="PTHR43020:SF2">
    <property type="entry name" value="MITOCHONDRIAL TRNA METHYLTHIOTRANSFERASE CDK5RAP1"/>
    <property type="match status" value="1"/>
</dbReference>
<evidence type="ECO:0000256" key="2">
    <source>
        <dbReference type="ARBA" id="ARBA00003234"/>
    </source>
</evidence>
<dbReference type="Gene3D" id="3.80.30.20">
    <property type="entry name" value="tm_1862 like domain"/>
    <property type="match status" value="1"/>
</dbReference>
<dbReference type="InterPro" id="IPR006638">
    <property type="entry name" value="Elp3/MiaA/NifB-like_rSAM"/>
</dbReference>
<comment type="caution">
    <text evidence="11">The sequence shown here is derived from an EMBL/GenBank/DDBJ whole genome shotgun (WGS) entry which is preliminary data.</text>
</comment>
<evidence type="ECO:0000256" key="7">
    <source>
        <dbReference type="ARBA" id="ARBA00023004"/>
    </source>
</evidence>
<evidence type="ECO:0000256" key="5">
    <source>
        <dbReference type="ARBA" id="ARBA00022691"/>
    </source>
</evidence>
<dbReference type="NCBIfam" id="TIGR00089">
    <property type="entry name" value="MiaB/RimO family radical SAM methylthiotransferase"/>
    <property type="match status" value="1"/>
</dbReference>
<evidence type="ECO:0000256" key="3">
    <source>
        <dbReference type="ARBA" id="ARBA00022485"/>
    </source>
</evidence>
<evidence type="ECO:0000256" key="9">
    <source>
        <dbReference type="ARBA" id="ARBA00033765"/>
    </source>
</evidence>
<keyword evidence="7" id="KW-0408">Iron</keyword>
<evidence type="ECO:0000313" key="12">
    <source>
        <dbReference type="Proteomes" id="UP000051861"/>
    </source>
</evidence>
<dbReference type="GO" id="GO:0035597">
    <property type="term" value="F:tRNA-2-methylthio-N(6)-dimethylallyladenosine(37) synthase activity"/>
    <property type="evidence" value="ECO:0007669"/>
    <property type="project" value="UniProtKB-EC"/>
</dbReference>
<accession>A0A0S7XS83</accession>
<name>A0A0S7XS83_UNCSA</name>
<dbReference type="InterPro" id="IPR020612">
    <property type="entry name" value="Methylthiotransferase_CS"/>
</dbReference>
<dbReference type="GO" id="GO:0005829">
    <property type="term" value="C:cytosol"/>
    <property type="evidence" value="ECO:0007669"/>
    <property type="project" value="TreeGrafter"/>
</dbReference>
<dbReference type="SMART" id="SM00729">
    <property type="entry name" value="Elp3"/>
    <property type="match status" value="1"/>
</dbReference>
<reference evidence="11 12" key="1">
    <citation type="journal article" date="2015" name="Microbiome">
        <title>Genomic resolution of linkages in carbon, nitrogen, and sulfur cycling among widespread estuary sediment bacteria.</title>
        <authorList>
            <person name="Baker B.J."/>
            <person name="Lazar C.S."/>
            <person name="Teske A.P."/>
            <person name="Dick G.J."/>
        </authorList>
    </citation>
    <scope>NUCLEOTIDE SEQUENCE [LARGE SCALE GENOMIC DNA]</scope>
    <source>
        <strain evidence="11">DG_54_3</strain>
    </source>
</reference>
<dbReference type="InterPro" id="IPR023404">
    <property type="entry name" value="rSAM_horseshoe"/>
</dbReference>
<keyword evidence="8" id="KW-0411">Iron-sulfur</keyword>
<dbReference type="CDD" id="cd01335">
    <property type="entry name" value="Radical_SAM"/>
    <property type="match status" value="1"/>
</dbReference>
<dbReference type="GO" id="GO:0046872">
    <property type="term" value="F:metal ion binding"/>
    <property type="evidence" value="ECO:0007669"/>
    <property type="project" value="UniProtKB-KW"/>
</dbReference>
<dbReference type="EMBL" id="LIZX01000124">
    <property type="protein sequence ID" value="KPJ65333.1"/>
    <property type="molecule type" value="Genomic_DNA"/>
</dbReference>
<keyword evidence="4" id="KW-0808">Transferase</keyword>
<dbReference type="SFLD" id="SFLDG01082">
    <property type="entry name" value="B12-binding_domain_containing"/>
    <property type="match status" value="1"/>
</dbReference>
<dbReference type="InterPro" id="IPR002792">
    <property type="entry name" value="TRAM_dom"/>
</dbReference>
<gene>
    <name evidence="11" type="ORF">AMJ44_10530</name>
</gene>
<dbReference type="InterPro" id="IPR038135">
    <property type="entry name" value="Methylthiotransferase_N_sf"/>
</dbReference>
<dbReference type="Pfam" id="PF01938">
    <property type="entry name" value="TRAM"/>
    <property type="match status" value="1"/>
</dbReference>
<dbReference type="InterPro" id="IPR005839">
    <property type="entry name" value="Methylthiotransferase"/>
</dbReference>
<keyword evidence="5" id="KW-0949">S-adenosyl-L-methionine</keyword>
<dbReference type="GO" id="GO:0051539">
    <property type="term" value="F:4 iron, 4 sulfur cluster binding"/>
    <property type="evidence" value="ECO:0007669"/>
    <property type="project" value="UniProtKB-KW"/>
</dbReference>
<dbReference type="SFLD" id="SFLDS00029">
    <property type="entry name" value="Radical_SAM"/>
    <property type="match status" value="1"/>
</dbReference>
<keyword evidence="3" id="KW-0004">4Fe-4S</keyword>
<comment type="cofactor">
    <cofactor evidence="1">
        <name>[4Fe-4S] cluster</name>
        <dbReference type="ChEBI" id="CHEBI:49883"/>
    </cofactor>
</comment>
<evidence type="ECO:0000256" key="8">
    <source>
        <dbReference type="ARBA" id="ARBA00023014"/>
    </source>
</evidence>
<dbReference type="SUPFAM" id="SSF102114">
    <property type="entry name" value="Radical SAM enzymes"/>
    <property type="match status" value="1"/>
</dbReference>
<dbReference type="Proteomes" id="UP000051861">
    <property type="component" value="Unassembled WGS sequence"/>
</dbReference>
<dbReference type="PATRIC" id="fig|1703775.3.peg.927"/>
<evidence type="ECO:0000259" key="10">
    <source>
        <dbReference type="SMART" id="SM00729"/>
    </source>
</evidence>
<dbReference type="PANTHER" id="PTHR43020">
    <property type="entry name" value="CDK5 REGULATORY SUBUNIT-ASSOCIATED PROTEIN 1"/>
    <property type="match status" value="1"/>
</dbReference>
<organism evidence="11 12">
    <name type="scientific">candidate division WOR-1 bacterium DG_54_3</name>
    <dbReference type="NCBI Taxonomy" id="1703775"/>
    <lineage>
        <taxon>Bacteria</taxon>
        <taxon>Bacillati</taxon>
        <taxon>Saganbacteria</taxon>
    </lineage>
</organism>
<proteinExistence type="predicted"/>
<sequence length="416" mass="47015">MIVACAATTLKPTDEIWGVVYHRLKVVLEFIYTCVVRKHAEDRAAGYISSLKGLKSKNLNLKLAVCGCLVTEPGVKVSSLFPHVDLFIGPNQPEKLKEYLLVNRSTSLPVNQSINNDRQTGRQEDRRTKYITIMHGCDNFCSYCIVPYVRGREYSRPVDEILNEIKQIDANRYKEIFLLGQNVNSYKYGLANLLRQISGIKRIRFMTSHPRDMSDEIIDAVAALPHVCEYFHLPIQHGNDEILQRMNRGYTADQYRKLVDKIRSKIPGAAITSDVIVGFPGETEEQFRSTLYIIEQIGFDACNTAAYSVRPGTAASRLPDDVPQKVKQERLQAAMRVVEEVARKQNEKLIGTIQEILVDQSASQPVSQSALRGRTRGNKIVKFRADKRDLLGKLVNVRITSAQSWVLKGELTNGKF</sequence>
<dbReference type="AlphaFoldDB" id="A0A0S7XS83"/>
<dbReference type="FunFam" id="3.80.30.20:FF:000001">
    <property type="entry name" value="tRNA-2-methylthio-N(6)-dimethylallyladenosine synthase 2"/>
    <property type="match status" value="1"/>
</dbReference>
<dbReference type="Pfam" id="PF04055">
    <property type="entry name" value="Radical_SAM"/>
    <property type="match status" value="1"/>
</dbReference>
<feature type="domain" description="Elp3/MiaA/NifB-like radical SAM core" evidence="10">
    <location>
        <begin position="127"/>
        <end position="336"/>
    </location>
</feature>
<dbReference type="NCBIfam" id="TIGR01574">
    <property type="entry name" value="miaB-methiolase"/>
    <property type="match status" value="1"/>
</dbReference>
<evidence type="ECO:0000313" key="11">
    <source>
        <dbReference type="EMBL" id="KPJ65333.1"/>
    </source>
</evidence>
<dbReference type="Pfam" id="PF00919">
    <property type="entry name" value="UPF0004"/>
    <property type="match status" value="1"/>
</dbReference>
<evidence type="ECO:0000256" key="6">
    <source>
        <dbReference type="ARBA" id="ARBA00022723"/>
    </source>
</evidence>